<sequence length="57" mass="6305">MESWGRMIVSSPPKSEGSHESNSSCQLLLFCHGDTGWFSHGILQSLEPWALPLCDKS</sequence>
<evidence type="ECO:0000313" key="2">
    <source>
        <dbReference type="Proteomes" id="UP000887565"/>
    </source>
</evidence>
<organism evidence="2 3">
    <name type="scientific">Romanomermis culicivorax</name>
    <name type="common">Nematode worm</name>
    <dbReference type="NCBI Taxonomy" id="13658"/>
    <lineage>
        <taxon>Eukaryota</taxon>
        <taxon>Metazoa</taxon>
        <taxon>Ecdysozoa</taxon>
        <taxon>Nematoda</taxon>
        <taxon>Enoplea</taxon>
        <taxon>Dorylaimia</taxon>
        <taxon>Mermithida</taxon>
        <taxon>Mermithoidea</taxon>
        <taxon>Mermithidae</taxon>
        <taxon>Romanomermis</taxon>
    </lineage>
</organism>
<dbReference type="AlphaFoldDB" id="A0A915IT84"/>
<evidence type="ECO:0000256" key="1">
    <source>
        <dbReference type="SAM" id="MobiDB-lite"/>
    </source>
</evidence>
<proteinExistence type="predicted"/>
<name>A0A915IT84_ROMCU</name>
<dbReference type="WBParaSite" id="nRc.2.0.1.t17404-RA">
    <property type="protein sequence ID" value="nRc.2.0.1.t17404-RA"/>
    <property type="gene ID" value="nRc.2.0.1.g17404"/>
</dbReference>
<protein>
    <submittedName>
        <fullName evidence="3">Uncharacterized protein</fullName>
    </submittedName>
</protein>
<keyword evidence="2" id="KW-1185">Reference proteome</keyword>
<reference evidence="3" key="1">
    <citation type="submission" date="2022-11" db="UniProtKB">
        <authorList>
            <consortium name="WormBaseParasite"/>
        </authorList>
    </citation>
    <scope>IDENTIFICATION</scope>
</reference>
<accession>A0A915IT84</accession>
<dbReference type="Proteomes" id="UP000887565">
    <property type="component" value="Unplaced"/>
</dbReference>
<feature type="region of interest" description="Disordered" evidence="1">
    <location>
        <begin position="1"/>
        <end position="21"/>
    </location>
</feature>
<evidence type="ECO:0000313" key="3">
    <source>
        <dbReference type="WBParaSite" id="nRc.2.0.1.t17404-RA"/>
    </source>
</evidence>